<dbReference type="GO" id="GO:0006890">
    <property type="term" value="P:retrograde vesicle-mediated transport, Golgi to endoplasmic reticulum"/>
    <property type="evidence" value="ECO:0000318"/>
    <property type="project" value="GO_Central"/>
</dbReference>
<proteinExistence type="inferred from homology"/>
<evidence type="ECO:0000313" key="5">
    <source>
        <dbReference type="WormBase" id="CBG18370"/>
    </source>
</evidence>
<dbReference type="Gene3D" id="3.40.50.2060">
    <property type="match status" value="1"/>
</dbReference>
<feature type="transmembrane region" description="Helical" evidence="2">
    <location>
        <begin position="672"/>
        <end position="691"/>
    </location>
</feature>
<evidence type="ECO:0000313" key="3">
    <source>
        <dbReference type="EMBL" id="CAP35837.2"/>
    </source>
</evidence>
<dbReference type="GO" id="GO:0000139">
    <property type="term" value="C:Golgi membrane"/>
    <property type="evidence" value="ECO:0000318"/>
    <property type="project" value="GO_Central"/>
</dbReference>
<keyword evidence="2" id="KW-0472">Membrane</keyword>
<dbReference type="SUPFAM" id="SSF56815">
    <property type="entry name" value="Sec1/munc18-like (SM) proteins"/>
    <property type="match status" value="1"/>
</dbReference>
<keyword evidence="2" id="KW-1133">Transmembrane helix</keyword>
<dbReference type="eggNOG" id="KOG1301">
    <property type="taxonomic scope" value="Eukaryota"/>
</dbReference>
<dbReference type="GO" id="GO:0006888">
    <property type="term" value="P:endoplasmic reticulum to Golgi vesicle-mediated transport"/>
    <property type="evidence" value="ECO:0000318"/>
    <property type="project" value="GO_Central"/>
</dbReference>
<evidence type="ECO:0000256" key="1">
    <source>
        <dbReference type="ARBA" id="ARBA00009884"/>
    </source>
</evidence>
<keyword evidence="4" id="KW-1185">Reference proteome</keyword>
<dbReference type="WormBase" id="CBG18370">
    <property type="protein sequence ID" value="CBP41837"/>
    <property type="gene ID" value="WBGene00037807"/>
    <property type="gene designation" value="Cbr-sly-1"/>
</dbReference>
<dbReference type="Pfam" id="PF00995">
    <property type="entry name" value="Sec1"/>
    <property type="match status" value="1"/>
</dbReference>
<reference evidence="3 4" key="1">
    <citation type="journal article" date="2003" name="PLoS Biol.">
        <title>The genome sequence of Caenorhabditis briggsae: a platform for comparative genomics.</title>
        <authorList>
            <person name="Stein L.D."/>
            <person name="Bao Z."/>
            <person name="Blasiar D."/>
            <person name="Blumenthal T."/>
            <person name="Brent M.R."/>
            <person name="Chen N."/>
            <person name="Chinwalla A."/>
            <person name="Clarke L."/>
            <person name="Clee C."/>
            <person name="Coghlan A."/>
            <person name="Coulson A."/>
            <person name="D'Eustachio P."/>
            <person name="Fitch D.H."/>
            <person name="Fulton L.A."/>
            <person name="Fulton R.E."/>
            <person name="Griffiths-Jones S."/>
            <person name="Harris T.W."/>
            <person name="Hillier L.W."/>
            <person name="Kamath R."/>
            <person name="Kuwabara P.E."/>
            <person name="Mardis E.R."/>
            <person name="Marra M.A."/>
            <person name="Miner T.L."/>
            <person name="Minx P."/>
            <person name="Mullikin J.C."/>
            <person name="Plumb R.W."/>
            <person name="Rogers J."/>
            <person name="Schein J.E."/>
            <person name="Sohrmann M."/>
            <person name="Spieth J."/>
            <person name="Stajich J.E."/>
            <person name="Wei C."/>
            <person name="Willey D."/>
            <person name="Wilson R.K."/>
            <person name="Durbin R."/>
            <person name="Waterston R.H."/>
        </authorList>
    </citation>
    <scope>NUCLEOTIDE SEQUENCE [LARGE SCALE GENOMIC DNA]</scope>
    <source>
        <strain evidence="3 4">AF16</strain>
    </source>
</reference>
<accession>A8XSJ5</accession>
<dbReference type="Proteomes" id="UP000008549">
    <property type="component" value="Unassembled WGS sequence"/>
</dbReference>
<protein>
    <submittedName>
        <fullName evidence="3">Protein CBG18370</fullName>
    </submittedName>
</protein>
<evidence type="ECO:0000256" key="2">
    <source>
        <dbReference type="SAM" id="Phobius"/>
    </source>
</evidence>
<dbReference type="HOGENOM" id="CLU_016216_3_1_1"/>
<dbReference type="AlphaFoldDB" id="A8XSJ5"/>
<keyword evidence="2" id="KW-0812">Transmembrane</keyword>
<dbReference type="InterPro" id="IPR036045">
    <property type="entry name" value="Sec1-like_sf"/>
</dbReference>
<dbReference type="STRING" id="6238.A8XSJ5"/>
<dbReference type="Gene3D" id="3.90.830.10">
    <property type="entry name" value="Syntaxin Binding Protein 1, Chain A, domain 2"/>
    <property type="match status" value="1"/>
</dbReference>
<dbReference type="GO" id="GO:0019905">
    <property type="term" value="F:syntaxin binding"/>
    <property type="evidence" value="ECO:0000318"/>
    <property type="project" value="GO_Central"/>
</dbReference>
<reference evidence="3 4" key="2">
    <citation type="journal article" date="2011" name="PLoS Genet.">
        <title>Caenorhabditis briggsae recombinant inbred line genotypes reveal inter-strain incompatibility and the evolution of recombination.</title>
        <authorList>
            <person name="Ross J.A."/>
            <person name="Koboldt D.C."/>
            <person name="Staisch J.E."/>
            <person name="Chamberlin H.M."/>
            <person name="Gupta B.P."/>
            <person name="Miller R.D."/>
            <person name="Baird S.E."/>
            <person name="Haag E.S."/>
        </authorList>
    </citation>
    <scope>NUCLEOTIDE SEQUENCE [LARGE SCALE GENOMIC DNA]</scope>
    <source>
        <strain evidence="3 4">AF16</strain>
    </source>
</reference>
<organism evidence="3 4">
    <name type="scientific">Caenorhabditis briggsae</name>
    <dbReference type="NCBI Taxonomy" id="6238"/>
    <lineage>
        <taxon>Eukaryota</taxon>
        <taxon>Metazoa</taxon>
        <taxon>Ecdysozoa</taxon>
        <taxon>Nematoda</taxon>
        <taxon>Chromadorea</taxon>
        <taxon>Rhabditida</taxon>
        <taxon>Rhabditina</taxon>
        <taxon>Rhabditomorpha</taxon>
        <taxon>Rhabditoidea</taxon>
        <taxon>Rhabditidae</taxon>
        <taxon>Peloderinae</taxon>
        <taxon>Caenorhabditis</taxon>
    </lineage>
</organism>
<dbReference type="InParanoid" id="A8XSJ5"/>
<comment type="similarity">
    <text evidence="1">Belongs to the STXBP/unc-18/SEC1 family.</text>
</comment>
<dbReference type="OMA" id="TMNIHIH"/>
<dbReference type="GO" id="GO:0006886">
    <property type="term" value="P:intracellular protein transport"/>
    <property type="evidence" value="ECO:0000318"/>
    <property type="project" value="GO_Central"/>
</dbReference>
<dbReference type="Gene3D" id="3.40.50.1910">
    <property type="match status" value="1"/>
</dbReference>
<name>A8XSJ5_CAEBR</name>
<dbReference type="PANTHER" id="PTHR11679">
    <property type="entry name" value="VESICLE PROTEIN SORTING-ASSOCIATED"/>
    <property type="match status" value="1"/>
</dbReference>
<dbReference type="FunCoup" id="A8XSJ5">
    <property type="interactions" value="3175"/>
</dbReference>
<dbReference type="PIRSF" id="PIRSF005715">
    <property type="entry name" value="VPS45_Sec1"/>
    <property type="match status" value="1"/>
</dbReference>
<evidence type="ECO:0000313" key="4">
    <source>
        <dbReference type="Proteomes" id="UP000008549"/>
    </source>
</evidence>
<sequence length="720" mass="80361">MPTELESVRTRQIVALRTMINLNEPVISSGVKEPVILHSVWKILVLDKAAQDIISPLLPVKQLRDLGVTLHLLLGARREPLTDVPAVYFVSPTDENIDLMSEDLKKAMYDSFYCNFISPLARPRLESLASAAVHGGAVAQVQKVVDQYLNFISLEDDLFVLRRYNENSTFSYFSMNSPGTSEVTVNAMLDSVADGLFAVCATMGIVPIIRCPKGNAAEMVAKRLDQKLRDNLRDSRNNLFTMDGVRMGLLQTTRPLMVIGDRGADLATMLHHTWTYQALMHDVLELDQNRVTITNSGKKKEYDMGTGGTDKLWKNHKGSAFPAVAEAVQGDLDAYRSSEEEIKRLKQAMGMSGESDAADEAMTTLLADTTAKLGSTVTSLPQLLEAKRLIDLHTNVATTLLDVIKERKLDVLFELEQKLLQHSPLGMFESFESFEINHKYFIDQPVTQFLGSISNQEDVLRVLIIAFLCQETVNQKSYEEMMSLLREKGIEESALKQVQKLKYVEILCKITDRTIFRSISQLGSRLASSSHTEEHQGAGTKTIGMFNKLLNHGSKFVMEGVKNLVPKAHHLPLTKLVDTLNTPPSSAGISAVGINQMMGGSSQAPDIDETYCFFDPKLMHQPTKEFVLPFSKITVKVFCRTIALARQQAAQDIVLFVVGGGNYVEYQNLADYGMLLYFFFLSLRPIIFFLGKSKNLMRVTYGCTELVNPTQFCDQVRPLS</sequence>
<dbReference type="EMBL" id="HE600936">
    <property type="protein sequence ID" value="CAP35837.2"/>
    <property type="molecule type" value="Genomic_DNA"/>
</dbReference>
<gene>
    <name evidence="5" type="primary">sly-1</name>
    <name evidence="3 5" type="ORF">CBG18370</name>
    <name evidence="3" type="ORF">CBG_18370</name>
</gene>
<dbReference type="InterPro" id="IPR001619">
    <property type="entry name" value="Sec1-like"/>
</dbReference>
<dbReference type="InterPro" id="IPR027482">
    <property type="entry name" value="Sec1-like_dom2"/>
</dbReference>
<dbReference type="InterPro" id="IPR043127">
    <property type="entry name" value="Sec-1-like_dom3a"/>
</dbReference>
<dbReference type="Gene3D" id="1.25.40.60">
    <property type="match status" value="1"/>
</dbReference>
<dbReference type="InterPro" id="IPR043154">
    <property type="entry name" value="Sec-1-like_dom1"/>
</dbReference>